<evidence type="ECO:0000313" key="1">
    <source>
        <dbReference type="EMBL" id="SKB90019.1"/>
    </source>
</evidence>
<reference evidence="2 4" key="2">
    <citation type="submission" date="2018-06" db="EMBL/GenBank/DDBJ databases">
        <authorList>
            <consortium name="Pathogen Informatics"/>
            <person name="Doyle S."/>
        </authorList>
    </citation>
    <scope>NUCLEOTIDE SEQUENCE [LARGE SCALE GENOMIC DNA]</scope>
    <source>
        <strain evidence="2 4">NCTC11212</strain>
    </source>
</reference>
<evidence type="ECO:0000313" key="2">
    <source>
        <dbReference type="EMBL" id="SQA92301.1"/>
    </source>
</evidence>
<accession>A0AAX2IQS5</accession>
<dbReference type="Proteomes" id="UP000251937">
    <property type="component" value="Unassembled WGS sequence"/>
</dbReference>
<dbReference type="Proteomes" id="UP000190669">
    <property type="component" value="Unassembled WGS sequence"/>
</dbReference>
<proteinExistence type="predicted"/>
<name>A0AAX2IQS5_9FLAO</name>
<dbReference type="AlphaFoldDB" id="A0AAX2IQS5"/>
<dbReference type="EMBL" id="UAVR01000023">
    <property type="protein sequence ID" value="SQA92301.1"/>
    <property type="molecule type" value="Genomic_DNA"/>
</dbReference>
<dbReference type="KEGG" id="cbp:EB354_02780"/>
<protein>
    <recommendedName>
        <fullName evidence="5">Class I SAM-dependent methyltransferase</fullName>
    </recommendedName>
</protein>
<comment type="caution">
    <text evidence="2">The sequence shown here is derived from an EMBL/GenBank/DDBJ whole genome shotgun (WGS) entry which is preliminary data.</text>
</comment>
<evidence type="ECO:0000313" key="4">
    <source>
        <dbReference type="Proteomes" id="UP000251937"/>
    </source>
</evidence>
<gene>
    <name evidence="2" type="ORF">NCTC11212_03947</name>
    <name evidence="1" type="ORF">SAMN05421800_11362</name>
</gene>
<keyword evidence="3" id="KW-1185">Reference proteome</keyword>
<organism evidence="2 4">
    <name type="scientific">Chryseobacterium balustinum</name>
    <dbReference type="NCBI Taxonomy" id="246"/>
    <lineage>
        <taxon>Bacteria</taxon>
        <taxon>Pseudomonadati</taxon>
        <taxon>Bacteroidota</taxon>
        <taxon>Flavobacteriia</taxon>
        <taxon>Flavobacteriales</taxon>
        <taxon>Weeksellaceae</taxon>
        <taxon>Chryseobacterium group</taxon>
        <taxon>Chryseobacterium</taxon>
    </lineage>
</organism>
<evidence type="ECO:0008006" key="5">
    <source>
        <dbReference type="Google" id="ProtNLM"/>
    </source>
</evidence>
<reference evidence="1 3" key="1">
    <citation type="submission" date="2017-02" db="EMBL/GenBank/DDBJ databases">
        <authorList>
            <person name="Varghese N."/>
            <person name="Submissions S."/>
        </authorList>
    </citation>
    <scope>NUCLEOTIDE SEQUENCE [LARGE SCALE GENOMIC DNA]</scope>
    <source>
        <strain evidence="1 3">DSM 16775</strain>
    </source>
</reference>
<dbReference type="EMBL" id="FUZE01000013">
    <property type="protein sequence ID" value="SKB90019.1"/>
    <property type="molecule type" value="Genomic_DNA"/>
</dbReference>
<evidence type="ECO:0000313" key="3">
    <source>
        <dbReference type="Proteomes" id="UP000190669"/>
    </source>
</evidence>
<sequence length="147" mass="17265">MGIFRELVKNAMPHYLVEKYQHNSENPFASGSFYSPIPSKDEINKFNFNAPLPKTIPGVDLNSNEQLQLLDLFERFYKELPFPDKKTTGFRYYYENKVYTYSDAIFLYCMIRYLKPKKLIEVGSGFSTSVTLDTNEKFMDNSIDYRS</sequence>
<dbReference type="RefSeq" id="WP_079465925.1">
    <property type="nucleotide sequence ID" value="NZ_CP033934.1"/>
</dbReference>